<evidence type="ECO:0008006" key="6">
    <source>
        <dbReference type="Google" id="ProtNLM"/>
    </source>
</evidence>
<proteinExistence type="predicted"/>
<accession>A0A2R6WHX5</accession>
<gene>
    <name evidence="4" type="ORF">MARPO_0089s0058</name>
</gene>
<organism evidence="4 5">
    <name type="scientific">Marchantia polymorpha</name>
    <name type="common">Common liverwort</name>
    <name type="synonym">Marchantia aquatica</name>
    <dbReference type="NCBI Taxonomy" id="3197"/>
    <lineage>
        <taxon>Eukaryota</taxon>
        <taxon>Viridiplantae</taxon>
        <taxon>Streptophyta</taxon>
        <taxon>Embryophyta</taxon>
        <taxon>Marchantiophyta</taxon>
        <taxon>Marchantiopsida</taxon>
        <taxon>Marchantiidae</taxon>
        <taxon>Marchantiales</taxon>
        <taxon>Marchantiaceae</taxon>
        <taxon>Marchantia</taxon>
    </lineage>
</organism>
<keyword evidence="2" id="KW-0863">Zinc-finger</keyword>
<dbReference type="InterPro" id="IPR019786">
    <property type="entry name" value="Zinc_finger_PHD-type_CS"/>
</dbReference>
<keyword evidence="5" id="KW-1185">Reference proteome</keyword>
<evidence type="ECO:0000313" key="4">
    <source>
        <dbReference type="EMBL" id="PTQ33433.1"/>
    </source>
</evidence>
<evidence type="ECO:0000256" key="3">
    <source>
        <dbReference type="ARBA" id="ARBA00022833"/>
    </source>
</evidence>
<evidence type="ECO:0000256" key="2">
    <source>
        <dbReference type="ARBA" id="ARBA00022771"/>
    </source>
</evidence>
<protein>
    <recommendedName>
        <fullName evidence="6">Zinc finger PHD-type domain-containing protein</fullName>
    </recommendedName>
</protein>
<sequence>MDSCSLCSLEMPGRCMTDLGFQCSSCLRQVHLGCLNKHNNSWGVTSSFMCPDCSGTLILNTRQSLDVHQVEVNYQGDTVGDFLSYALSIEEPNEEFNGRGEYVDFDECRSVCGHTNGDYGEDLKNITKDFEKTAELMNDLLPGDLSWDHCSKFNLTTDPGARNQIYNNPGDCDTLSSFSERNYHLNEISAELNYDGLASFETTTCGTFDDIFHHDEMRSTHLETLERRACVARRTADAARKVANQKAVVAAQAAIKARAALQCAAVYAELENKSKRKIKSKKKSTTG</sequence>
<dbReference type="Gramene" id="Mp3g21580.1">
    <property type="protein sequence ID" value="Mp3g21580.1.cds"/>
    <property type="gene ID" value="Mp3g21580"/>
</dbReference>
<dbReference type="Proteomes" id="UP000244005">
    <property type="component" value="Unassembled WGS sequence"/>
</dbReference>
<name>A0A2R6WHX5_MARPO</name>
<keyword evidence="1" id="KW-0479">Metal-binding</keyword>
<dbReference type="AlphaFoldDB" id="A0A2R6WHX5"/>
<evidence type="ECO:0000256" key="1">
    <source>
        <dbReference type="ARBA" id="ARBA00022723"/>
    </source>
</evidence>
<evidence type="ECO:0000313" key="5">
    <source>
        <dbReference type="Proteomes" id="UP000244005"/>
    </source>
</evidence>
<dbReference type="GO" id="GO:0008270">
    <property type="term" value="F:zinc ion binding"/>
    <property type="evidence" value="ECO:0007669"/>
    <property type="project" value="UniProtKB-KW"/>
</dbReference>
<dbReference type="PROSITE" id="PS01359">
    <property type="entry name" value="ZF_PHD_1"/>
    <property type="match status" value="1"/>
</dbReference>
<keyword evidence="3" id="KW-0862">Zinc</keyword>
<dbReference type="EMBL" id="KZ772761">
    <property type="protein sequence ID" value="PTQ33433.1"/>
    <property type="molecule type" value="Genomic_DNA"/>
</dbReference>
<reference evidence="5" key="1">
    <citation type="journal article" date="2017" name="Cell">
        <title>Insights into land plant evolution garnered from the Marchantia polymorpha genome.</title>
        <authorList>
            <person name="Bowman J.L."/>
            <person name="Kohchi T."/>
            <person name="Yamato K.T."/>
            <person name="Jenkins J."/>
            <person name="Shu S."/>
            <person name="Ishizaki K."/>
            <person name="Yamaoka S."/>
            <person name="Nishihama R."/>
            <person name="Nakamura Y."/>
            <person name="Berger F."/>
            <person name="Adam C."/>
            <person name="Aki S.S."/>
            <person name="Althoff F."/>
            <person name="Araki T."/>
            <person name="Arteaga-Vazquez M.A."/>
            <person name="Balasubrmanian S."/>
            <person name="Barry K."/>
            <person name="Bauer D."/>
            <person name="Boehm C.R."/>
            <person name="Briginshaw L."/>
            <person name="Caballero-Perez J."/>
            <person name="Catarino B."/>
            <person name="Chen F."/>
            <person name="Chiyoda S."/>
            <person name="Chovatia M."/>
            <person name="Davies K.M."/>
            <person name="Delmans M."/>
            <person name="Demura T."/>
            <person name="Dierschke T."/>
            <person name="Dolan L."/>
            <person name="Dorantes-Acosta A.E."/>
            <person name="Eklund D.M."/>
            <person name="Florent S.N."/>
            <person name="Flores-Sandoval E."/>
            <person name="Fujiyama A."/>
            <person name="Fukuzawa H."/>
            <person name="Galik B."/>
            <person name="Grimanelli D."/>
            <person name="Grimwood J."/>
            <person name="Grossniklaus U."/>
            <person name="Hamada T."/>
            <person name="Haseloff J."/>
            <person name="Hetherington A.J."/>
            <person name="Higo A."/>
            <person name="Hirakawa Y."/>
            <person name="Hundley H.N."/>
            <person name="Ikeda Y."/>
            <person name="Inoue K."/>
            <person name="Inoue S.I."/>
            <person name="Ishida S."/>
            <person name="Jia Q."/>
            <person name="Kakita M."/>
            <person name="Kanazawa T."/>
            <person name="Kawai Y."/>
            <person name="Kawashima T."/>
            <person name="Kennedy M."/>
            <person name="Kinose K."/>
            <person name="Kinoshita T."/>
            <person name="Kohara Y."/>
            <person name="Koide E."/>
            <person name="Komatsu K."/>
            <person name="Kopischke S."/>
            <person name="Kubo M."/>
            <person name="Kyozuka J."/>
            <person name="Lagercrantz U."/>
            <person name="Lin S.S."/>
            <person name="Lindquist E."/>
            <person name="Lipzen A.M."/>
            <person name="Lu C.W."/>
            <person name="De Luna E."/>
            <person name="Martienssen R.A."/>
            <person name="Minamino N."/>
            <person name="Mizutani M."/>
            <person name="Mizutani M."/>
            <person name="Mochizuki N."/>
            <person name="Monte I."/>
            <person name="Mosher R."/>
            <person name="Nagasaki H."/>
            <person name="Nakagami H."/>
            <person name="Naramoto S."/>
            <person name="Nishitani K."/>
            <person name="Ohtani M."/>
            <person name="Okamoto T."/>
            <person name="Okumura M."/>
            <person name="Phillips J."/>
            <person name="Pollak B."/>
            <person name="Reinders A."/>
            <person name="Rovekamp M."/>
            <person name="Sano R."/>
            <person name="Sawa S."/>
            <person name="Schmid M.W."/>
            <person name="Shirakawa M."/>
            <person name="Solano R."/>
            <person name="Spunde A."/>
            <person name="Suetsugu N."/>
            <person name="Sugano S."/>
            <person name="Sugiyama A."/>
            <person name="Sun R."/>
            <person name="Suzuki Y."/>
            <person name="Takenaka M."/>
            <person name="Takezawa D."/>
            <person name="Tomogane H."/>
            <person name="Tsuzuki M."/>
            <person name="Ueda T."/>
            <person name="Umeda M."/>
            <person name="Ward J.M."/>
            <person name="Watanabe Y."/>
            <person name="Yazaki K."/>
            <person name="Yokoyama R."/>
            <person name="Yoshitake Y."/>
            <person name="Yotsui I."/>
            <person name="Zachgo S."/>
            <person name="Schmutz J."/>
        </authorList>
    </citation>
    <scope>NUCLEOTIDE SEQUENCE [LARGE SCALE GENOMIC DNA]</scope>
    <source>
        <strain evidence="5">Tak-1</strain>
    </source>
</reference>